<evidence type="ECO:0000313" key="2">
    <source>
        <dbReference type="EMBL" id="MBD8489696.1"/>
    </source>
</evidence>
<sequence>MKTLLSIILPTIIILTPILVFFVYRFNIKENIRQKILISGALLFLFGLLVPRLATFVSLYRLGPGTDENTRCAIGATVFFYFGYLINLAGIPILSTIFYFTGKK</sequence>
<dbReference type="EMBL" id="JACYTQ010000004">
    <property type="protein sequence ID" value="MBD8489696.1"/>
    <property type="molecule type" value="Genomic_DNA"/>
</dbReference>
<dbReference type="Proteomes" id="UP000647133">
    <property type="component" value="Unassembled WGS sequence"/>
</dbReference>
<protein>
    <submittedName>
        <fullName evidence="2">Uncharacterized protein</fullName>
    </submittedName>
</protein>
<feature type="transmembrane region" description="Helical" evidence="1">
    <location>
        <begin position="79"/>
        <end position="100"/>
    </location>
</feature>
<evidence type="ECO:0000256" key="1">
    <source>
        <dbReference type="SAM" id="Phobius"/>
    </source>
</evidence>
<feature type="transmembrane region" description="Helical" evidence="1">
    <location>
        <begin position="36"/>
        <end position="59"/>
    </location>
</feature>
<name>A0ABR9AN15_9BACT</name>
<keyword evidence="3" id="KW-1185">Reference proteome</keyword>
<accession>A0ABR9AN15</accession>
<keyword evidence="1" id="KW-0812">Transmembrane</keyword>
<gene>
    <name evidence="2" type="ORF">IFO69_13145</name>
</gene>
<keyword evidence="1" id="KW-0472">Membrane</keyword>
<organism evidence="2 3">
    <name type="scientific">Echinicola arenosa</name>
    <dbReference type="NCBI Taxonomy" id="2774144"/>
    <lineage>
        <taxon>Bacteria</taxon>
        <taxon>Pseudomonadati</taxon>
        <taxon>Bacteroidota</taxon>
        <taxon>Cytophagia</taxon>
        <taxon>Cytophagales</taxon>
        <taxon>Cyclobacteriaceae</taxon>
        <taxon>Echinicola</taxon>
    </lineage>
</organism>
<evidence type="ECO:0000313" key="3">
    <source>
        <dbReference type="Proteomes" id="UP000647133"/>
    </source>
</evidence>
<proteinExistence type="predicted"/>
<comment type="caution">
    <text evidence="2">The sequence shown here is derived from an EMBL/GenBank/DDBJ whole genome shotgun (WGS) entry which is preliminary data.</text>
</comment>
<feature type="transmembrane region" description="Helical" evidence="1">
    <location>
        <begin position="6"/>
        <end position="24"/>
    </location>
</feature>
<keyword evidence="1" id="KW-1133">Transmembrane helix</keyword>
<reference evidence="2 3" key="1">
    <citation type="submission" date="2020-09" db="EMBL/GenBank/DDBJ databases">
        <title>Echinicola sp. CAU 1574 isolated from sand of Sido Beach.</title>
        <authorList>
            <person name="Kim W."/>
        </authorList>
    </citation>
    <scope>NUCLEOTIDE SEQUENCE [LARGE SCALE GENOMIC DNA]</scope>
    <source>
        <strain evidence="2 3">CAU 1574</strain>
    </source>
</reference>
<dbReference type="RefSeq" id="WP_192010582.1">
    <property type="nucleotide sequence ID" value="NZ_JACYTQ010000004.1"/>
</dbReference>